<dbReference type="CDD" id="cd18692">
    <property type="entry name" value="PIN_VapC-like"/>
    <property type="match status" value="1"/>
</dbReference>
<reference evidence="3" key="1">
    <citation type="submission" date="2017-11" db="EMBL/GenBank/DDBJ databases">
        <authorList>
            <person name="Kuznetsova I."/>
            <person name="Sazanova A."/>
            <person name="Chirak E."/>
            <person name="Safronova V."/>
            <person name="Willems A."/>
        </authorList>
    </citation>
    <scope>NUCLEOTIDE SEQUENCE [LARGE SCALE GENOMIC DNA]</scope>
    <source>
        <strain evidence="3">CCBAU 03422</strain>
    </source>
</reference>
<evidence type="ECO:0000313" key="3">
    <source>
        <dbReference type="Proteomes" id="UP000241764"/>
    </source>
</evidence>
<gene>
    <name evidence="2" type="ORF">CU103_05920</name>
</gene>
<protein>
    <submittedName>
        <fullName evidence="2">VapC toxin family PIN domain ribonuclease</fullName>
    </submittedName>
</protein>
<organism evidence="2 3">
    <name type="scientific">Phyllobacterium sophorae</name>
    <dbReference type="NCBI Taxonomy" id="1520277"/>
    <lineage>
        <taxon>Bacteria</taxon>
        <taxon>Pseudomonadati</taxon>
        <taxon>Pseudomonadota</taxon>
        <taxon>Alphaproteobacteria</taxon>
        <taxon>Hyphomicrobiales</taxon>
        <taxon>Phyllobacteriaceae</taxon>
        <taxon>Phyllobacterium</taxon>
    </lineage>
</organism>
<dbReference type="OrthoDB" id="163436at2"/>
<feature type="domain" description="PIN" evidence="1">
    <location>
        <begin position="5"/>
        <end position="114"/>
    </location>
</feature>
<proteinExistence type="predicted"/>
<dbReference type="Proteomes" id="UP000241764">
    <property type="component" value="Unassembled WGS sequence"/>
</dbReference>
<dbReference type="InterPro" id="IPR029060">
    <property type="entry name" value="PIN-like_dom_sf"/>
</dbReference>
<name>A0A2P7BI32_9HYPH</name>
<evidence type="ECO:0000259" key="1">
    <source>
        <dbReference type="Pfam" id="PF01850"/>
    </source>
</evidence>
<sequence>MPGEFLDTNVLIYAFAEDPRSHRAQELLAQGCTIGVQILNEFTNVARRKLNMNWGEIGDALSSIRILCPIVVPMDLDVHDEAIVIAERYGFQIFDALIIASAKLSGCDVLWSEDMQDGMIIDSQLHIINPFRLP</sequence>
<comment type="caution">
    <text evidence="2">The sequence shown here is derived from an EMBL/GenBank/DDBJ whole genome shotgun (WGS) entry which is preliminary data.</text>
</comment>
<keyword evidence="3" id="KW-1185">Reference proteome</keyword>
<accession>A0A2P7BI32</accession>
<dbReference type="SUPFAM" id="SSF88723">
    <property type="entry name" value="PIN domain-like"/>
    <property type="match status" value="1"/>
</dbReference>
<dbReference type="EMBL" id="PGGM01000002">
    <property type="protein sequence ID" value="PSH66131.1"/>
    <property type="molecule type" value="Genomic_DNA"/>
</dbReference>
<dbReference type="Gene3D" id="3.40.50.1010">
    <property type="entry name" value="5'-nuclease"/>
    <property type="match status" value="1"/>
</dbReference>
<dbReference type="AlphaFoldDB" id="A0A2P7BI32"/>
<dbReference type="InterPro" id="IPR002716">
    <property type="entry name" value="PIN_dom"/>
</dbReference>
<evidence type="ECO:0000313" key="2">
    <source>
        <dbReference type="EMBL" id="PSH66131.1"/>
    </source>
</evidence>
<dbReference type="Pfam" id="PF01850">
    <property type="entry name" value="PIN"/>
    <property type="match status" value="1"/>
</dbReference>